<gene>
    <name evidence="4" type="ORF">GCM10009733_008190</name>
</gene>
<sequence>MTLLCRTFPYDFDCPMPDLTGLTDDELRRLADPWPVEWLYEPAPDAPIRVVNLFAGPGGWCTGIRDVLGQDVDMIGVEIHKDAAATAEAAGFRRIVSNVRHLDPRHPALHWVKALLVSAPCGCWTPAGKRAGLQERNLDLLLDVFTMAAEATLGHWHDAFPCDDGADCGICRGDESWDLDGWTGPLLTLEEARSPIADMTDERVGLIAEVVFSGGL</sequence>
<proteinExistence type="predicted"/>
<name>A0ABP4QKU5_9ACTN</name>
<evidence type="ECO:0000256" key="1">
    <source>
        <dbReference type="ARBA" id="ARBA00022603"/>
    </source>
</evidence>
<dbReference type="SUPFAM" id="SSF53335">
    <property type="entry name" value="S-adenosyl-L-methionine-dependent methyltransferases"/>
    <property type="match status" value="1"/>
</dbReference>
<dbReference type="Proteomes" id="UP001500064">
    <property type="component" value="Unassembled WGS sequence"/>
</dbReference>
<dbReference type="EMBL" id="BAAAMU010000003">
    <property type="protein sequence ID" value="GAA1614354.1"/>
    <property type="molecule type" value="Genomic_DNA"/>
</dbReference>
<accession>A0ABP4QKU5</accession>
<dbReference type="InterPro" id="IPR029063">
    <property type="entry name" value="SAM-dependent_MTases_sf"/>
</dbReference>
<dbReference type="InterPro" id="IPR001525">
    <property type="entry name" value="C5_MeTfrase"/>
</dbReference>
<evidence type="ECO:0000313" key="4">
    <source>
        <dbReference type="EMBL" id="GAA1614354.1"/>
    </source>
</evidence>
<evidence type="ECO:0008006" key="6">
    <source>
        <dbReference type="Google" id="ProtNLM"/>
    </source>
</evidence>
<evidence type="ECO:0000313" key="5">
    <source>
        <dbReference type="Proteomes" id="UP001500064"/>
    </source>
</evidence>
<comment type="caution">
    <text evidence="4">The sequence shown here is derived from an EMBL/GenBank/DDBJ whole genome shotgun (WGS) entry which is preliminary data.</text>
</comment>
<evidence type="ECO:0000256" key="2">
    <source>
        <dbReference type="ARBA" id="ARBA00022679"/>
    </source>
</evidence>
<dbReference type="Gene3D" id="3.40.50.150">
    <property type="entry name" value="Vaccinia Virus protein VP39"/>
    <property type="match status" value="1"/>
</dbReference>
<dbReference type="Pfam" id="PF00145">
    <property type="entry name" value="DNA_methylase"/>
    <property type="match status" value="1"/>
</dbReference>
<keyword evidence="2" id="KW-0808">Transferase</keyword>
<organism evidence="4 5">
    <name type="scientific">Nonomuraea maheshkhaliensis</name>
    <dbReference type="NCBI Taxonomy" id="419590"/>
    <lineage>
        <taxon>Bacteria</taxon>
        <taxon>Bacillati</taxon>
        <taxon>Actinomycetota</taxon>
        <taxon>Actinomycetes</taxon>
        <taxon>Streptosporangiales</taxon>
        <taxon>Streptosporangiaceae</taxon>
        <taxon>Nonomuraea</taxon>
    </lineage>
</organism>
<evidence type="ECO:0000256" key="3">
    <source>
        <dbReference type="ARBA" id="ARBA00022747"/>
    </source>
</evidence>
<keyword evidence="3" id="KW-0680">Restriction system</keyword>
<reference evidence="5" key="1">
    <citation type="journal article" date="2019" name="Int. J. Syst. Evol. Microbiol.">
        <title>The Global Catalogue of Microorganisms (GCM) 10K type strain sequencing project: providing services to taxonomists for standard genome sequencing and annotation.</title>
        <authorList>
            <consortium name="The Broad Institute Genomics Platform"/>
            <consortium name="The Broad Institute Genome Sequencing Center for Infectious Disease"/>
            <person name="Wu L."/>
            <person name="Ma J."/>
        </authorList>
    </citation>
    <scope>NUCLEOTIDE SEQUENCE [LARGE SCALE GENOMIC DNA]</scope>
    <source>
        <strain evidence="5">JCM 13929</strain>
    </source>
</reference>
<keyword evidence="5" id="KW-1185">Reference proteome</keyword>
<keyword evidence="1" id="KW-0489">Methyltransferase</keyword>
<protein>
    <recommendedName>
        <fullName evidence="6">DNA (cytosine-5-)-methyltransferase</fullName>
    </recommendedName>
</protein>